<dbReference type="PANTHER" id="PTHR32178:SF6">
    <property type="entry name" value="IG-LIKE DOMAIN-CONTAINING PROTEIN"/>
    <property type="match status" value="1"/>
</dbReference>
<evidence type="ECO:0000256" key="8">
    <source>
        <dbReference type="SAM" id="Phobius"/>
    </source>
</evidence>
<evidence type="ECO:0000256" key="6">
    <source>
        <dbReference type="ARBA" id="ARBA00023136"/>
    </source>
</evidence>
<keyword evidence="7" id="KW-0325">Glycoprotein</keyword>
<keyword evidence="6 8" id="KW-0472">Membrane</keyword>
<evidence type="ECO:0008006" key="12">
    <source>
        <dbReference type="Google" id="ProtNLM"/>
    </source>
</evidence>
<dbReference type="Proteomes" id="UP000001593">
    <property type="component" value="Unassembled WGS sequence"/>
</dbReference>
<evidence type="ECO:0000256" key="7">
    <source>
        <dbReference type="ARBA" id="ARBA00023180"/>
    </source>
</evidence>
<evidence type="ECO:0000256" key="5">
    <source>
        <dbReference type="ARBA" id="ARBA00022989"/>
    </source>
</evidence>
<keyword evidence="11" id="KW-1185">Reference proteome</keyword>
<comment type="similarity">
    <text evidence="2">Belongs to the FAM187 family.</text>
</comment>
<dbReference type="EMBL" id="DS469570">
    <property type="protein sequence ID" value="EDO41957.1"/>
    <property type="molecule type" value="Genomic_DNA"/>
</dbReference>
<sequence length="440" mass="49343">MLGITVLLSLLFSSHRGSVLGKVKDERVAFCPRGTFRLNCPIWKEDSTRVWIYIGIRGVRKLASIEKNTVNTYPNLSKTFGKRASILNEGTLVIKDALTSDKGKYVCENDFNKRVSYNVEMDCGGQVTREMMKVCPPSTVEGCLTVPCDAVERVQQGNVLEVVWKLNGRMLVLLTNEGHKKYPIFKGLARIDSQTKTLTLNTSEEHFTRLFNDYPREELNMTCVVHKVNGGTAERHLVTIKPTTCISTIPVINSTLTLRCPVVPNDVVKESTRKAVWEVNGNNNSNTHQRVIVTRLRDKVNVSPDLGDVLSVTPEFSLSFKRLRDIAGIYFCKITDLEGMVVGQTYTVTVTQPNSPSEESLERQRDTQSVSLIAFVAASALCLLELGVIAVFSWYFPRRQERCVSPRPSPCIAHTSPNNRIKFDCRQQISTSTTVSEPYQ</sequence>
<gene>
    <name evidence="10" type="ORF">NEMVEDRAFT_v1g242464</name>
</gene>
<dbReference type="InterPro" id="IPR039311">
    <property type="entry name" value="FAM187A/B"/>
</dbReference>
<organism evidence="10 11">
    <name type="scientific">Nematostella vectensis</name>
    <name type="common">Starlet sea anemone</name>
    <dbReference type="NCBI Taxonomy" id="45351"/>
    <lineage>
        <taxon>Eukaryota</taxon>
        <taxon>Metazoa</taxon>
        <taxon>Cnidaria</taxon>
        <taxon>Anthozoa</taxon>
        <taxon>Hexacorallia</taxon>
        <taxon>Actiniaria</taxon>
        <taxon>Edwardsiidae</taxon>
        <taxon>Nematostella</taxon>
    </lineage>
</organism>
<dbReference type="PANTHER" id="PTHR32178">
    <property type="entry name" value="FAM187"/>
    <property type="match status" value="1"/>
</dbReference>
<feature type="chain" id="PRO_5002714692" description="Ig-like domain-containing protein" evidence="9">
    <location>
        <begin position="22"/>
        <end position="440"/>
    </location>
</feature>
<evidence type="ECO:0000256" key="1">
    <source>
        <dbReference type="ARBA" id="ARBA00004479"/>
    </source>
</evidence>
<evidence type="ECO:0000256" key="4">
    <source>
        <dbReference type="ARBA" id="ARBA00022729"/>
    </source>
</evidence>
<keyword evidence="3 8" id="KW-0812">Transmembrane</keyword>
<keyword evidence="5 8" id="KW-1133">Transmembrane helix</keyword>
<protein>
    <recommendedName>
        <fullName evidence="12">Ig-like domain-containing protein</fullName>
    </recommendedName>
</protein>
<accession>A7S2V7</accession>
<dbReference type="PhylomeDB" id="A7S2V7"/>
<evidence type="ECO:0000256" key="9">
    <source>
        <dbReference type="SAM" id="SignalP"/>
    </source>
</evidence>
<feature type="signal peptide" evidence="9">
    <location>
        <begin position="1"/>
        <end position="21"/>
    </location>
</feature>
<dbReference type="GO" id="GO:0016020">
    <property type="term" value="C:membrane"/>
    <property type="evidence" value="ECO:0007669"/>
    <property type="project" value="UniProtKB-SubCell"/>
</dbReference>
<dbReference type="InterPro" id="IPR036179">
    <property type="entry name" value="Ig-like_dom_sf"/>
</dbReference>
<evidence type="ECO:0000313" key="10">
    <source>
        <dbReference type="EMBL" id="EDO41957.1"/>
    </source>
</evidence>
<feature type="transmembrane region" description="Helical" evidence="8">
    <location>
        <begin position="372"/>
        <end position="396"/>
    </location>
</feature>
<keyword evidence="4 9" id="KW-0732">Signal</keyword>
<dbReference type="AlphaFoldDB" id="A7S2V7"/>
<dbReference type="InParanoid" id="A7S2V7"/>
<proteinExistence type="inferred from homology"/>
<evidence type="ECO:0000256" key="3">
    <source>
        <dbReference type="ARBA" id="ARBA00022692"/>
    </source>
</evidence>
<evidence type="ECO:0000313" key="11">
    <source>
        <dbReference type="Proteomes" id="UP000001593"/>
    </source>
</evidence>
<name>A7S2V7_NEMVE</name>
<reference evidence="10 11" key="1">
    <citation type="journal article" date="2007" name="Science">
        <title>Sea anemone genome reveals ancestral eumetazoan gene repertoire and genomic organization.</title>
        <authorList>
            <person name="Putnam N.H."/>
            <person name="Srivastava M."/>
            <person name="Hellsten U."/>
            <person name="Dirks B."/>
            <person name="Chapman J."/>
            <person name="Salamov A."/>
            <person name="Terry A."/>
            <person name="Shapiro H."/>
            <person name="Lindquist E."/>
            <person name="Kapitonov V.V."/>
            <person name="Jurka J."/>
            <person name="Genikhovich G."/>
            <person name="Grigoriev I.V."/>
            <person name="Lucas S.M."/>
            <person name="Steele R.E."/>
            <person name="Finnerty J.R."/>
            <person name="Technau U."/>
            <person name="Martindale M.Q."/>
            <person name="Rokhsar D.S."/>
        </authorList>
    </citation>
    <scope>NUCLEOTIDE SEQUENCE [LARGE SCALE GENOMIC DNA]</scope>
    <source>
        <strain evidence="11">CH2 X CH6</strain>
    </source>
</reference>
<evidence type="ECO:0000256" key="2">
    <source>
        <dbReference type="ARBA" id="ARBA00008727"/>
    </source>
</evidence>
<dbReference type="HOGENOM" id="CLU_050761_0_0_1"/>
<comment type="subcellular location">
    <subcellularLocation>
        <location evidence="1">Membrane</location>
        <topology evidence="1">Single-pass type I membrane protein</topology>
    </subcellularLocation>
</comment>
<dbReference type="SUPFAM" id="SSF48726">
    <property type="entry name" value="Immunoglobulin"/>
    <property type="match status" value="1"/>
</dbReference>